<dbReference type="InterPro" id="IPR039367">
    <property type="entry name" value="Och1-like"/>
</dbReference>
<evidence type="ECO:0000313" key="2">
    <source>
        <dbReference type="Proteomes" id="UP001190700"/>
    </source>
</evidence>
<dbReference type="PANTHER" id="PTHR31834:SF1">
    <property type="entry name" value="INITIATION-SPECIFIC ALPHA-1,6-MANNOSYLTRANSFERASE"/>
    <property type="match status" value="1"/>
</dbReference>
<reference evidence="1 2" key="1">
    <citation type="journal article" date="2015" name="Genome Biol. Evol.">
        <title>Comparative Genomics of a Bacterivorous Green Alga Reveals Evolutionary Causalities and Consequences of Phago-Mixotrophic Mode of Nutrition.</title>
        <authorList>
            <person name="Burns J.A."/>
            <person name="Paasch A."/>
            <person name="Narechania A."/>
            <person name="Kim E."/>
        </authorList>
    </citation>
    <scope>NUCLEOTIDE SEQUENCE [LARGE SCALE GENOMIC DNA]</scope>
    <source>
        <strain evidence="1 2">PLY_AMNH</strain>
    </source>
</reference>
<dbReference type="Gene3D" id="3.40.50.150">
    <property type="entry name" value="Vaccinia Virus protein VP39"/>
    <property type="match status" value="1"/>
</dbReference>
<dbReference type="InterPro" id="IPR007577">
    <property type="entry name" value="GlycoTrfase_DXD_sugar-bd_CS"/>
</dbReference>
<proteinExistence type="predicted"/>
<dbReference type="Proteomes" id="UP001190700">
    <property type="component" value="Unassembled WGS sequence"/>
</dbReference>
<dbReference type="AlphaFoldDB" id="A0AAE0C4H3"/>
<gene>
    <name evidence="1" type="ORF">CYMTET_42231</name>
</gene>
<dbReference type="GO" id="GO:0006487">
    <property type="term" value="P:protein N-linked glycosylation"/>
    <property type="evidence" value="ECO:0007669"/>
    <property type="project" value="TreeGrafter"/>
</dbReference>
<dbReference type="GO" id="GO:0000136">
    <property type="term" value="C:mannan polymerase complex"/>
    <property type="evidence" value="ECO:0007669"/>
    <property type="project" value="TreeGrafter"/>
</dbReference>
<accession>A0AAE0C4H3</accession>
<evidence type="ECO:0000313" key="1">
    <source>
        <dbReference type="EMBL" id="KAK3248296.1"/>
    </source>
</evidence>
<keyword evidence="2" id="KW-1185">Reference proteome</keyword>
<dbReference type="PANTHER" id="PTHR31834">
    <property type="entry name" value="INITIATION-SPECIFIC ALPHA-1,6-MANNOSYLTRANSFERASE"/>
    <property type="match status" value="1"/>
</dbReference>
<dbReference type="InterPro" id="IPR029063">
    <property type="entry name" value="SAM-dependent_MTases_sf"/>
</dbReference>
<dbReference type="SUPFAM" id="SSF53448">
    <property type="entry name" value="Nucleotide-diphospho-sugar transferases"/>
    <property type="match status" value="1"/>
</dbReference>
<dbReference type="InterPro" id="IPR029044">
    <property type="entry name" value="Nucleotide-diphossugar_trans"/>
</dbReference>
<dbReference type="SUPFAM" id="SSF53335">
    <property type="entry name" value="S-adenosyl-L-methionine-dependent methyltransferases"/>
    <property type="match status" value="1"/>
</dbReference>
<protein>
    <submittedName>
        <fullName evidence="1">Uncharacterized protein</fullName>
    </submittedName>
</protein>
<dbReference type="EMBL" id="LGRX02028236">
    <property type="protein sequence ID" value="KAK3248296.1"/>
    <property type="molecule type" value="Genomic_DNA"/>
</dbReference>
<dbReference type="Gene3D" id="3.90.550.20">
    <property type="match status" value="1"/>
</dbReference>
<sequence>MRFPTTQQSIADFMHTELAQSDILRSEARLLVQSEMLRQRLHNDAPKLIPKIIHQTYKTNRVPDKLKRLMRTWRETNPDYEIRFYDDAACKQFVATEFPEWFEAYMNLPKDVERADFFRYMVVLRYGGIYADIDTECREPVDNFLLPQDTLVVGWENEFQYDADAFSRHFVRKRQVLQWVFMGVPGHPVLRAVCNHIAKHATTTFSNNTNRDTLERTGPGIWTDAVLHQSVVQGLSRKGDNPWLVRILPRVAFGAHPSGDDGIPPTSSQILVMHHFMGSWKVQGGWQKQNLGLLLLSLMPSTMVKPAEESGGMASLEEGHPELRGHSADKAAPVAVLEPKADASRVGRHLMPDMVTDLFPVSVSWEPPFDVLVLLAGEERTLATAAGSVSPPLSPIEDVSATLTKWGIWQPGVHPTRRPGLAEALVGSLGGHRRSAVLIDVGSGLGYFSLAAAARGHHVHAFETRPSHLRALHGSLSRNGFNDLVKLHTAPLGVPSLEYCLAWQRRHGPSPKPNASAIGKEPRLFYDEEARLERGAHGDPCVLPAEIEFLDEIFGSDLDMGALRISAEGWDGWLLEGAAKIMETRPPPIVVVELRPAAMIALGWEDPKTLLDRMWEWGYTDISHSGSVCDERWHNITTGHKLQRSRSGPSLTELETALKQPTWCRLHREGFRVLVERAVVHPTLPESVLFHHQQRPDMLEQERLARLAVLERAALARIEEEKRAKELEGQIETR</sequence>
<name>A0AAE0C4H3_9CHLO</name>
<comment type="caution">
    <text evidence="1">The sequence shown here is derived from an EMBL/GenBank/DDBJ whole genome shotgun (WGS) entry which is preliminary data.</text>
</comment>
<dbReference type="GO" id="GO:0000009">
    <property type="term" value="F:alpha-1,6-mannosyltransferase activity"/>
    <property type="evidence" value="ECO:0007669"/>
    <property type="project" value="InterPro"/>
</dbReference>
<dbReference type="Pfam" id="PF04488">
    <property type="entry name" value="Gly_transf_sug"/>
    <property type="match status" value="1"/>
</dbReference>
<organism evidence="1 2">
    <name type="scientific">Cymbomonas tetramitiformis</name>
    <dbReference type="NCBI Taxonomy" id="36881"/>
    <lineage>
        <taxon>Eukaryota</taxon>
        <taxon>Viridiplantae</taxon>
        <taxon>Chlorophyta</taxon>
        <taxon>Pyramimonadophyceae</taxon>
        <taxon>Pyramimonadales</taxon>
        <taxon>Pyramimonadaceae</taxon>
        <taxon>Cymbomonas</taxon>
    </lineage>
</organism>